<feature type="region of interest" description="Disordered" evidence="5">
    <location>
        <begin position="1"/>
        <end position="22"/>
    </location>
</feature>
<dbReference type="InterPro" id="IPR036291">
    <property type="entry name" value="NAD(P)-bd_dom_sf"/>
</dbReference>
<comment type="caution">
    <text evidence="7">The sequence shown here is derived from an EMBL/GenBank/DDBJ whole genome shotgun (WGS) entry which is preliminary data.</text>
</comment>
<evidence type="ECO:0000256" key="1">
    <source>
        <dbReference type="ARBA" id="ARBA00006484"/>
    </source>
</evidence>
<dbReference type="PRINTS" id="PR00080">
    <property type="entry name" value="SDRFAMILY"/>
</dbReference>
<evidence type="ECO:0000313" key="9">
    <source>
        <dbReference type="Proteomes" id="UP000218620"/>
    </source>
</evidence>
<reference evidence="8 9" key="1">
    <citation type="journal article" date="2017" name="Elife">
        <title>Extensive horizontal gene transfer in cheese-associated bacteria.</title>
        <authorList>
            <person name="Bonham K.S."/>
            <person name="Wolfe B.E."/>
            <person name="Dutton R.J."/>
        </authorList>
    </citation>
    <scope>NUCLEOTIDE SEQUENCE [LARGE SCALE GENOMIC DNA]</scope>
    <source>
        <strain evidence="7 8">947_7</strain>
        <strain evidence="6 9">962_8</strain>
    </source>
</reference>
<dbReference type="PROSITE" id="PS00061">
    <property type="entry name" value="ADH_SHORT"/>
    <property type="match status" value="1"/>
</dbReference>
<dbReference type="InterPro" id="IPR002347">
    <property type="entry name" value="SDR_fam"/>
</dbReference>
<keyword evidence="2" id="KW-0521">NADP</keyword>
<sequence>MNTNSINTHSKDHSPTTSAANTPYPVALVSGGNRGIGLQVAKDLATQGFTVLIGSRDLAKGRDAAAEVAETAVAIQLDVTDESSITDAVARIDSEFGRLDVLINNAGVSFLGDQSTPLQERASSGLLTNAPLDYVKRIYEINVFGVIALTQALLPLLRATEGSRIVNVGSGGGSLAANADPENPHRRMFGVYSASKTALHAISLAFATALEPEGIPVNTVDPGMTATALNDFQGTKSIEEGAAHIVEVALRGAGAPTGTFTSDEGTVPW</sequence>
<dbReference type="EMBL" id="NRGP01000002">
    <property type="protein sequence ID" value="PCC48151.1"/>
    <property type="molecule type" value="Genomic_DNA"/>
</dbReference>
<evidence type="ECO:0000256" key="5">
    <source>
        <dbReference type="SAM" id="MobiDB-lite"/>
    </source>
</evidence>
<accession>A0A2A3Z9K5</accession>
<evidence type="ECO:0000256" key="2">
    <source>
        <dbReference type="ARBA" id="ARBA00022857"/>
    </source>
</evidence>
<protein>
    <submittedName>
        <fullName evidence="7">Dehydrogenase</fullName>
    </submittedName>
</protein>
<dbReference type="PANTHER" id="PTHR43490:SF99">
    <property type="entry name" value="SHORT-CHAIN DEHYDROGENASE_REDUCTASE"/>
    <property type="match status" value="1"/>
</dbReference>
<dbReference type="GO" id="GO:0016491">
    <property type="term" value="F:oxidoreductase activity"/>
    <property type="evidence" value="ECO:0007669"/>
    <property type="project" value="UniProtKB-KW"/>
</dbReference>
<evidence type="ECO:0000313" key="6">
    <source>
        <dbReference type="EMBL" id="PCC43899.1"/>
    </source>
</evidence>
<dbReference type="PRINTS" id="PR00081">
    <property type="entry name" value="GDHRDH"/>
</dbReference>
<dbReference type="Proteomes" id="UP000218620">
    <property type="component" value="Unassembled WGS sequence"/>
</dbReference>
<dbReference type="EMBL" id="NRGQ01000005">
    <property type="protein sequence ID" value="PCC43899.1"/>
    <property type="molecule type" value="Genomic_DNA"/>
</dbReference>
<evidence type="ECO:0000256" key="4">
    <source>
        <dbReference type="RuleBase" id="RU000363"/>
    </source>
</evidence>
<evidence type="ECO:0000313" key="8">
    <source>
        <dbReference type="Proteomes" id="UP000217564"/>
    </source>
</evidence>
<dbReference type="InterPro" id="IPR020904">
    <property type="entry name" value="Sc_DH/Rdtase_CS"/>
</dbReference>
<keyword evidence="3" id="KW-0560">Oxidoreductase</keyword>
<evidence type="ECO:0000256" key="3">
    <source>
        <dbReference type="ARBA" id="ARBA00023002"/>
    </source>
</evidence>
<dbReference type="Proteomes" id="UP000217564">
    <property type="component" value="Unassembled WGS sequence"/>
</dbReference>
<comment type="similarity">
    <text evidence="1 4">Belongs to the short-chain dehydrogenases/reductases (SDR) family.</text>
</comment>
<organism evidence="7 8">
    <name type="scientific">Brevibacterium aurantiacum</name>
    <dbReference type="NCBI Taxonomy" id="273384"/>
    <lineage>
        <taxon>Bacteria</taxon>
        <taxon>Bacillati</taxon>
        <taxon>Actinomycetota</taxon>
        <taxon>Actinomycetes</taxon>
        <taxon>Micrococcales</taxon>
        <taxon>Brevibacteriaceae</taxon>
        <taxon>Brevibacterium</taxon>
    </lineage>
</organism>
<dbReference type="SUPFAM" id="SSF51735">
    <property type="entry name" value="NAD(P)-binding Rossmann-fold domains"/>
    <property type="match status" value="1"/>
</dbReference>
<proteinExistence type="inferred from homology"/>
<evidence type="ECO:0000313" key="7">
    <source>
        <dbReference type="EMBL" id="PCC48151.1"/>
    </source>
</evidence>
<dbReference type="AlphaFoldDB" id="A0A2A3Z9K5"/>
<dbReference type="Gene3D" id="3.40.50.720">
    <property type="entry name" value="NAD(P)-binding Rossmann-like Domain"/>
    <property type="match status" value="1"/>
</dbReference>
<dbReference type="Pfam" id="PF00106">
    <property type="entry name" value="adh_short"/>
    <property type="match status" value="1"/>
</dbReference>
<dbReference type="RefSeq" id="WP_096161397.1">
    <property type="nucleotide sequence ID" value="NZ_JABUXX010000003.1"/>
</dbReference>
<gene>
    <name evidence="7" type="ORF">CIK64_00115</name>
    <name evidence="6" type="ORF">CIK65_04725</name>
</gene>
<name>A0A2A3Z9K5_BREAU</name>
<dbReference type="PANTHER" id="PTHR43490">
    <property type="entry name" value="(+)-NEOMENTHOL DEHYDROGENASE"/>
    <property type="match status" value="1"/>
</dbReference>